<keyword evidence="3" id="KW-1185">Reference proteome</keyword>
<accession>A0ABD5Q6Q6</accession>
<gene>
    <name evidence="2" type="ORF">ACFO9K_18015</name>
</gene>
<sequence length="64" mass="7239">MPFIVEDDTGRVLVEPDNAKFCLAEEWIQDLDSIPDDPAPRRFVTSQTRFSARRRTGNGTTSPD</sequence>
<proteinExistence type="predicted"/>
<evidence type="ECO:0000313" key="3">
    <source>
        <dbReference type="Proteomes" id="UP001595945"/>
    </source>
</evidence>
<dbReference type="AlphaFoldDB" id="A0ABD5Q6Q6"/>
<dbReference type="EMBL" id="JBHSHT010000002">
    <property type="protein sequence ID" value="MFC4826152.1"/>
    <property type="molecule type" value="Genomic_DNA"/>
</dbReference>
<feature type="region of interest" description="Disordered" evidence="1">
    <location>
        <begin position="34"/>
        <end position="64"/>
    </location>
</feature>
<evidence type="ECO:0000256" key="1">
    <source>
        <dbReference type="SAM" id="MobiDB-lite"/>
    </source>
</evidence>
<comment type="caution">
    <text evidence="2">The sequence shown here is derived from an EMBL/GenBank/DDBJ whole genome shotgun (WGS) entry which is preliminary data.</text>
</comment>
<dbReference type="RefSeq" id="WP_254268226.1">
    <property type="nucleotide sequence ID" value="NZ_CP100400.1"/>
</dbReference>
<reference evidence="2 3" key="1">
    <citation type="journal article" date="2019" name="Int. J. Syst. Evol. Microbiol.">
        <title>The Global Catalogue of Microorganisms (GCM) 10K type strain sequencing project: providing services to taxonomists for standard genome sequencing and annotation.</title>
        <authorList>
            <consortium name="The Broad Institute Genomics Platform"/>
            <consortium name="The Broad Institute Genome Sequencing Center for Infectious Disease"/>
            <person name="Wu L."/>
            <person name="Ma J."/>
        </authorList>
    </citation>
    <scope>NUCLEOTIDE SEQUENCE [LARGE SCALE GENOMIC DNA]</scope>
    <source>
        <strain evidence="2 3">XZYJ18</strain>
    </source>
</reference>
<name>A0ABD5Q6Q6_9EURY</name>
<dbReference type="Proteomes" id="UP001595945">
    <property type="component" value="Unassembled WGS sequence"/>
</dbReference>
<organism evidence="2 3">
    <name type="scientific">Halorussus aquaticus</name>
    <dbReference type="NCBI Taxonomy" id="2953748"/>
    <lineage>
        <taxon>Archaea</taxon>
        <taxon>Methanobacteriati</taxon>
        <taxon>Methanobacteriota</taxon>
        <taxon>Stenosarchaea group</taxon>
        <taxon>Halobacteria</taxon>
        <taxon>Halobacteriales</taxon>
        <taxon>Haladaptataceae</taxon>
        <taxon>Halorussus</taxon>
    </lineage>
</organism>
<dbReference type="GeneID" id="73046753"/>
<evidence type="ECO:0000313" key="2">
    <source>
        <dbReference type="EMBL" id="MFC4826152.1"/>
    </source>
</evidence>
<protein>
    <submittedName>
        <fullName evidence="2">Uncharacterized protein</fullName>
    </submittedName>
</protein>